<dbReference type="OrthoDB" id="1904354at2759"/>
<dbReference type="InterPro" id="IPR026983">
    <property type="entry name" value="DHC"/>
</dbReference>
<sequence>MAEKKRDETLAVEAQLNERRAEISERQRIIRDDLDAIQPKLDEARSAVQSIRKASLDEIRGFSNPPAAVKLALEPTLLLLGVSCKSWTEVRRVLRRADFISSIVNVSLVVISINLVILNLDQF</sequence>
<dbReference type="GO" id="GO:0031122">
    <property type="term" value="P:cytoplasmic microtubule organization"/>
    <property type="evidence" value="ECO:0007669"/>
    <property type="project" value="TreeGrafter"/>
</dbReference>
<dbReference type="GO" id="GO:0007018">
    <property type="term" value="P:microtubule-based movement"/>
    <property type="evidence" value="ECO:0007669"/>
    <property type="project" value="InterPro"/>
</dbReference>
<organism evidence="2 3">
    <name type="scientific">Beta vulgaris subsp. vulgaris</name>
    <name type="common">Beet</name>
    <dbReference type="NCBI Taxonomy" id="3555"/>
    <lineage>
        <taxon>Eukaryota</taxon>
        <taxon>Viridiplantae</taxon>
        <taxon>Streptophyta</taxon>
        <taxon>Embryophyta</taxon>
        <taxon>Tracheophyta</taxon>
        <taxon>Spermatophyta</taxon>
        <taxon>Magnoliopsida</taxon>
        <taxon>eudicotyledons</taxon>
        <taxon>Gunneridae</taxon>
        <taxon>Pentapetalae</taxon>
        <taxon>Caryophyllales</taxon>
        <taxon>Chenopodiaceae</taxon>
        <taxon>Betoideae</taxon>
        <taxon>Beta</taxon>
    </lineage>
</organism>
<dbReference type="Proteomes" id="UP000035740">
    <property type="component" value="Unassembled WGS sequence"/>
</dbReference>
<feature type="transmembrane region" description="Helical" evidence="1">
    <location>
        <begin position="99"/>
        <end position="120"/>
    </location>
</feature>
<keyword evidence="1" id="KW-0472">Membrane</keyword>
<dbReference type="PANTHER" id="PTHR10676:SF314">
    <property type="entry name" value="CYTOPLASMIC DYNEIN 1 HEAVY CHAIN 1"/>
    <property type="match status" value="1"/>
</dbReference>
<dbReference type="GO" id="GO:0005938">
    <property type="term" value="C:cell cortex"/>
    <property type="evidence" value="ECO:0007669"/>
    <property type="project" value="TreeGrafter"/>
</dbReference>
<proteinExistence type="predicted"/>
<evidence type="ECO:0000256" key="1">
    <source>
        <dbReference type="SAM" id="Phobius"/>
    </source>
</evidence>
<evidence type="ECO:0008006" key="4">
    <source>
        <dbReference type="Google" id="ProtNLM"/>
    </source>
</evidence>
<protein>
    <recommendedName>
        <fullName evidence="4">Dynein heavy chain coiled coil stalk domain-containing protein</fullName>
    </recommendedName>
</protein>
<feature type="non-terminal residue" evidence="2">
    <location>
        <position position="123"/>
    </location>
</feature>
<dbReference type="AlphaFoldDB" id="A0A0J8BI38"/>
<dbReference type="EMBL" id="KQ109741">
    <property type="protein sequence ID" value="KMS65375.1"/>
    <property type="molecule type" value="Genomic_DNA"/>
</dbReference>
<dbReference type="GO" id="GO:0005881">
    <property type="term" value="C:cytoplasmic microtubule"/>
    <property type="evidence" value="ECO:0007669"/>
    <property type="project" value="TreeGrafter"/>
</dbReference>
<dbReference type="PANTHER" id="PTHR10676">
    <property type="entry name" value="DYNEIN HEAVY CHAIN FAMILY PROTEIN"/>
    <property type="match status" value="1"/>
</dbReference>
<keyword evidence="3" id="KW-1185">Reference proteome</keyword>
<dbReference type="GO" id="GO:0045505">
    <property type="term" value="F:dynein intermediate chain binding"/>
    <property type="evidence" value="ECO:0007669"/>
    <property type="project" value="InterPro"/>
</dbReference>
<evidence type="ECO:0000313" key="2">
    <source>
        <dbReference type="EMBL" id="KMS65375.1"/>
    </source>
</evidence>
<dbReference type="GO" id="GO:0008569">
    <property type="term" value="F:minus-end-directed microtubule motor activity"/>
    <property type="evidence" value="ECO:0007669"/>
    <property type="project" value="TreeGrafter"/>
</dbReference>
<name>A0A0J8BI38_BETVV</name>
<reference evidence="2 3" key="1">
    <citation type="journal article" date="2014" name="Nature">
        <title>The genome of the recently domesticated crop plant sugar beet (Beta vulgaris).</title>
        <authorList>
            <person name="Dohm J.C."/>
            <person name="Minoche A.E."/>
            <person name="Holtgrawe D."/>
            <person name="Capella-Gutierrez S."/>
            <person name="Zakrzewski F."/>
            <person name="Tafer H."/>
            <person name="Rupp O."/>
            <person name="Sorensen T.R."/>
            <person name="Stracke R."/>
            <person name="Reinhardt R."/>
            <person name="Goesmann A."/>
            <person name="Kraft T."/>
            <person name="Schulz B."/>
            <person name="Stadler P.F."/>
            <person name="Schmidt T."/>
            <person name="Gabaldon T."/>
            <person name="Lehrach H."/>
            <person name="Weisshaar B."/>
            <person name="Himmelbauer H."/>
        </authorList>
    </citation>
    <scope>NUCLEOTIDE SEQUENCE [LARGE SCALE GENOMIC DNA]</scope>
    <source>
        <tissue evidence="2">Taproot</tissue>
    </source>
</reference>
<dbReference type="eggNOG" id="KOG3595">
    <property type="taxonomic scope" value="Eukaryota"/>
</dbReference>
<dbReference type="Gene3D" id="1.20.920.20">
    <property type="match status" value="1"/>
</dbReference>
<dbReference type="GO" id="GO:0005868">
    <property type="term" value="C:cytoplasmic dynein complex"/>
    <property type="evidence" value="ECO:0007669"/>
    <property type="project" value="TreeGrafter"/>
</dbReference>
<gene>
    <name evidence="2" type="ORF">BVRB_036630</name>
</gene>
<accession>A0A0J8BI38</accession>
<dbReference type="GO" id="GO:0007097">
    <property type="term" value="P:nuclear migration"/>
    <property type="evidence" value="ECO:0007669"/>
    <property type="project" value="TreeGrafter"/>
</dbReference>
<dbReference type="GO" id="GO:0007052">
    <property type="term" value="P:mitotic spindle organization"/>
    <property type="evidence" value="ECO:0007669"/>
    <property type="project" value="TreeGrafter"/>
</dbReference>
<evidence type="ECO:0000313" key="3">
    <source>
        <dbReference type="Proteomes" id="UP000035740"/>
    </source>
</evidence>
<keyword evidence="1" id="KW-0812">Transmembrane</keyword>
<dbReference type="Gramene" id="KMS65375">
    <property type="protein sequence ID" value="KMS65375"/>
    <property type="gene ID" value="BVRB_036630"/>
</dbReference>
<keyword evidence="1" id="KW-1133">Transmembrane helix</keyword>
<dbReference type="GO" id="GO:0051959">
    <property type="term" value="F:dynein light intermediate chain binding"/>
    <property type="evidence" value="ECO:0007669"/>
    <property type="project" value="InterPro"/>
</dbReference>